<evidence type="ECO:0000256" key="4">
    <source>
        <dbReference type="ARBA" id="ARBA00022729"/>
    </source>
</evidence>
<dbReference type="Proteomes" id="UP000054047">
    <property type="component" value="Unassembled WGS sequence"/>
</dbReference>
<evidence type="ECO:0000256" key="2">
    <source>
        <dbReference type="ARBA" id="ARBA00010112"/>
    </source>
</evidence>
<evidence type="ECO:0000256" key="3">
    <source>
        <dbReference type="ARBA" id="ARBA00022525"/>
    </source>
</evidence>
<feature type="signal peptide" evidence="5">
    <location>
        <begin position="1"/>
        <end position="30"/>
    </location>
</feature>
<dbReference type="GO" id="GO:0005576">
    <property type="term" value="C:extracellular region"/>
    <property type="evidence" value="ECO:0007669"/>
    <property type="project" value="UniProtKB-SubCell"/>
</dbReference>
<dbReference type="Pfam" id="PF01060">
    <property type="entry name" value="TTR-52"/>
    <property type="match status" value="1"/>
</dbReference>
<evidence type="ECO:0000313" key="6">
    <source>
        <dbReference type="EMBL" id="KIH57995.1"/>
    </source>
</evidence>
<feature type="chain" id="PRO_5002161117" evidence="5">
    <location>
        <begin position="31"/>
        <end position="156"/>
    </location>
</feature>
<evidence type="ECO:0000256" key="1">
    <source>
        <dbReference type="ARBA" id="ARBA00004613"/>
    </source>
</evidence>
<accession>A0A0C2GAH3</accession>
<sequence length="156" mass="17557">MRDNVSVFLVFVRNSMLILSLLCIVGVVTANSECIWAVGRLVCNKDQKRVLNSVVEVWDKDGPQSIRAIDAIDPDDKAGLTVVDEENGVFKVEGCAADIDWLGPLHINRPEFYFKIRHTCNSDTLEEITVFPPKMKVFAPNTMDHFLDNPIVLDRP</sequence>
<comment type="subcellular location">
    <subcellularLocation>
        <location evidence="1">Secreted</location>
    </subcellularLocation>
</comment>
<dbReference type="PANTHER" id="PTHR21700">
    <property type="entry name" value="TRANSTHYRETIN-LIKE FAMILY PROTEIN-RELATED"/>
    <property type="match status" value="1"/>
</dbReference>
<dbReference type="AlphaFoldDB" id="A0A0C2GAH3"/>
<reference evidence="6 7" key="1">
    <citation type="submission" date="2013-12" db="EMBL/GenBank/DDBJ databases">
        <title>Draft genome of the parsitic nematode Ancylostoma duodenale.</title>
        <authorList>
            <person name="Mitreva M."/>
        </authorList>
    </citation>
    <scope>NUCLEOTIDE SEQUENCE [LARGE SCALE GENOMIC DNA]</scope>
    <source>
        <strain evidence="6 7">Zhejiang</strain>
    </source>
</reference>
<keyword evidence="4 5" id="KW-0732">Signal</keyword>
<evidence type="ECO:0000256" key="5">
    <source>
        <dbReference type="SAM" id="SignalP"/>
    </source>
</evidence>
<comment type="similarity">
    <text evidence="2">Belongs to the nematode transthyretin-like family.</text>
</comment>
<name>A0A0C2GAH3_9BILA</name>
<organism evidence="6 7">
    <name type="scientific">Ancylostoma duodenale</name>
    <dbReference type="NCBI Taxonomy" id="51022"/>
    <lineage>
        <taxon>Eukaryota</taxon>
        <taxon>Metazoa</taxon>
        <taxon>Ecdysozoa</taxon>
        <taxon>Nematoda</taxon>
        <taxon>Chromadorea</taxon>
        <taxon>Rhabditida</taxon>
        <taxon>Rhabditina</taxon>
        <taxon>Rhabditomorpha</taxon>
        <taxon>Strongyloidea</taxon>
        <taxon>Ancylostomatidae</taxon>
        <taxon>Ancylostomatinae</taxon>
        <taxon>Ancylostoma</taxon>
    </lineage>
</organism>
<dbReference type="GO" id="GO:0009986">
    <property type="term" value="C:cell surface"/>
    <property type="evidence" value="ECO:0007669"/>
    <property type="project" value="InterPro"/>
</dbReference>
<dbReference type="PANTHER" id="PTHR21700:SF25">
    <property type="entry name" value="TRANSTHYRETIN-LIKE FAMILY PROTEIN"/>
    <property type="match status" value="1"/>
</dbReference>
<gene>
    <name evidence="6" type="ORF">ANCDUO_11809</name>
</gene>
<keyword evidence="7" id="KW-1185">Reference proteome</keyword>
<proteinExistence type="inferred from homology"/>
<keyword evidence="3" id="KW-0964">Secreted</keyword>
<dbReference type="EMBL" id="KN733667">
    <property type="protein sequence ID" value="KIH57995.1"/>
    <property type="molecule type" value="Genomic_DNA"/>
</dbReference>
<evidence type="ECO:0000313" key="7">
    <source>
        <dbReference type="Proteomes" id="UP000054047"/>
    </source>
</evidence>
<dbReference type="Gene3D" id="2.60.40.3330">
    <property type="match status" value="1"/>
</dbReference>
<dbReference type="InterPro" id="IPR038479">
    <property type="entry name" value="Transthyretin-like_sf"/>
</dbReference>
<dbReference type="OrthoDB" id="5781683at2759"/>
<dbReference type="InterPro" id="IPR001534">
    <property type="entry name" value="Transthyretin-like"/>
</dbReference>
<protein>
    <submittedName>
        <fullName evidence="6">Transthyretin-like family protein</fullName>
    </submittedName>
</protein>